<comment type="similarity">
    <text evidence="1">Belongs to the rtf2 family.</text>
</comment>
<dbReference type="AlphaFoldDB" id="A0A8J6H870"/>
<evidence type="ECO:0000256" key="3">
    <source>
        <dbReference type="ARBA" id="ARBA00030367"/>
    </source>
</evidence>
<evidence type="ECO:0000313" key="5">
    <source>
        <dbReference type="EMBL" id="KAH0809652.1"/>
    </source>
</evidence>
<dbReference type="EMBL" id="JABDTM020028002">
    <property type="protein sequence ID" value="KAH0809652.1"/>
    <property type="molecule type" value="Genomic_DNA"/>
</dbReference>
<dbReference type="InterPro" id="IPR006735">
    <property type="entry name" value="Rtf2"/>
</dbReference>
<organism evidence="5 6">
    <name type="scientific">Tenebrio molitor</name>
    <name type="common">Yellow mealworm beetle</name>
    <dbReference type="NCBI Taxonomy" id="7067"/>
    <lineage>
        <taxon>Eukaryota</taxon>
        <taxon>Metazoa</taxon>
        <taxon>Ecdysozoa</taxon>
        <taxon>Arthropoda</taxon>
        <taxon>Hexapoda</taxon>
        <taxon>Insecta</taxon>
        <taxon>Pterygota</taxon>
        <taxon>Neoptera</taxon>
        <taxon>Endopterygota</taxon>
        <taxon>Coleoptera</taxon>
        <taxon>Polyphaga</taxon>
        <taxon>Cucujiformia</taxon>
        <taxon>Tenebrionidae</taxon>
        <taxon>Tenebrio</taxon>
    </lineage>
</organism>
<dbReference type="PANTHER" id="PTHR12775">
    <property type="entry name" value="PROTEIN C20ORF43 HOMOLOG"/>
    <property type="match status" value="1"/>
</dbReference>
<evidence type="ECO:0000256" key="1">
    <source>
        <dbReference type="ARBA" id="ARBA00009885"/>
    </source>
</evidence>
<evidence type="ECO:0000256" key="2">
    <source>
        <dbReference type="ARBA" id="ARBA00015157"/>
    </source>
</evidence>
<keyword evidence="4" id="KW-0812">Transmembrane</keyword>
<dbReference type="InterPro" id="IPR027799">
    <property type="entry name" value="Rtf2_RING-finger"/>
</dbReference>
<gene>
    <name evidence="5" type="ORF">GEV33_013141</name>
</gene>
<keyword evidence="6" id="KW-1185">Reference proteome</keyword>
<reference evidence="5" key="2">
    <citation type="submission" date="2021-08" db="EMBL/GenBank/DDBJ databases">
        <authorList>
            <person name="Eriksson T."/>
        </authorList>
    </citation>
    <scope>NUCLEOTIDE SEQUENCE</scope>
    <source>
        <strain evidence="5">Stoneville</strain>
        <tissue evidence="5">Whole head</tissue>
    </source>
</reference>
<dbReference type="PANTHER" id="PTHR12775:SF0">
    <property type="entry name" value="REPLICATION TERMINATION FACTOR 2"/>
    <property type="match status" value="1"/>
</dbReference>
<evidence type="ECO:0000256" key="4">
    <source>
        <dbReference type="SAM" id="Phobius"/>
    </source>
</evidence>
<dbReference type="GO" id="GO:0005634">
    <property type="term" value="C:nucleus"/>
    <property type="evidence" value="ECO:0007669"/>
    <property type="project" value="TreeGrafter"/>
</dbReference>
<dbReference type="Pfam" id="PF15879">
    <property type="entry name" value="MWFE"/>
    <property type="match status" value="1"/>
</dbReference>
<reference evidence="5" key="1">
    <citation type="journal article" date="2020" name="J Insects Food Feed">
        <title>The yellow mealworm (Tenebrio molitor) genome: a resource for the emerging insects as food and feed industry.</title>
        <authorList>
            <person name="Eriksson T."/>
            <person name="Andere A."/>
            <person name="Kelstrup H."/>
            <person name="Emery V."/>
            <person name="Picard C."/>
        </authorList>
    </citation>
    <scope>NUCLEOTIDE SEQUENCE</scope>
    <source>
        <strain evidence="5">Stoneville</strain>
        <tissue evidence="5">Whole head</tissue>
    </source>
</reference>
<dbReference type="Pfam" id="PF04641">
    <property type="entry name" value="Rtf2"/>
    <property type="match status" value="1"/>
</dbReference>
<accession>A0A8J6H870</accession>
<proteinExistence type="inferred from homology"/>
<keyword evidence="4" id="KW-0472">Membrane</keyword>
<feature type="transmembrane region" description="Helical" evidence="4">
    <location>
        <begin position="6"/>
        <end position="30"/>
    </location>
</feature>
<keyword evidence="4" id="KW-1133">Transmembrane helix</keyword>
<sequence length="317" mass="36246">MWYQIIPGFMIIAVCLAVPHYIAYPMNWLVTGHMYRRSIMDKYEALQYLRDLRLEDPYKIKGTGHLHRDGDEFLRWGRIMFSLNRHFAPCGVSQQPPNNPLRRTASPPSCWLPNNGRVRMGCDGGTIPRRNELVKVKQKPETKDHTSHLIFQWRYCNITQQLLQRPIVTCGLGRLYNKSAIIEAIIGKVSMPSHIKTLKDTVELNLTPNPEFCEGSTTQVDVSPYICPVTGLEMSGNFRFVALWSCGCVFSERALKETKMTTCLKCQTGFEDVDVVVLNATTEDDVKSMTTRMEARRKNKKRSVREGVVKCKKVKVG</sequence>
<evidence type="ECO:0000313" key="6">
    <source>
        <dbReference type="Proteomes" id="UP000719412"/>
    </source>
</evidence>
<dbReference type="GO" id="GO:0006274">
    <property type="term" value="P:DNA replication termination"/>
    <property type="evidence" value="ECO:0007669"/>
    <property type="project" value="TreeGrafter"/>
</dbReference>
<dbReference type="CDD" id="cd16653">
    <property type="entry name" value="RING-like_Rtf2"/>
    <property type="match status" value="1"/>
</dbReference>
<name>A0A8J6H870_TENMO</name>
<dbReference type="Proteomes" id="UP000719412">
    <property type="component" value="Unassembled WGS sequence"/>
</dbReference>
<protein>
    <recommendedName>
        <fullName evidence="2">Replication termination factor 2</fullName>
    </recommendedName>
    <alternativeName>
        <fullName evidence="3">Replication termination factor 2 domain-containing protein 1</fullName>
    </alternativeName>
</protein>
<comment type="caution">
    <text evidence="5">The sequence shown here is derived from an EMBL/GenBank/DDBJ whole genome shotgun (WGS) entry which is preliminary data.</text>
</comment>
<dbReference type="InterPro" id="IPR017384">
    <property type="entry name" value="NADH_Ub_cplx-1_asu_su-1"/>
</dbReference>